<dbReference type="PANTHER" id="PTHR43060:SF15">
    <property type="entry name" value="3-HYDROXYISOBUTYRATE DEHYDROGENASE-LIKE 1, MITOCHONDRIAL-RELATED"/>
    <property type="match status" value="1"/>
</dbReference>
<dbReference type="GO" id="GO:0016491">
    <property type="term" value="F:oxidoreductase activity"/>
    <property type="evidence" value="ECO:0007669"/>
    <property type="project" value="UniProtKB-KW"/>
</dbReference>
<gene>
    <name evidence="7" type="ORF">SA2016_2193</name>
</gene>
<dbReference type="SUPFAM" id="SSF51735">
    <property type="entry name" value="NAD(P)-binding Rossmann-fold domains"/>
    <property type="match status" value="1"/>
</dbReference>
<dbReference type="Pfam" id="PF03446">
    <property type="entry name" value="NAD_binding_2"/>
    <property type="match status" value="1"/>
</dbReference>
<keyword evidence="2" id="KW-0560">Oxidoreductase</keyword>
<dbReference type="PANTHER" id="PTHR43060">
    <property type="entry name" value="3-HYDROXYISOBUTYRATE DEHYDROGENASE-LIKE 1, MITOCHONDRIAL-RELATED"/>
    <property type="match status" value="1"/>
</dbReference>
<evidence type="ECO:0000256" key="3">
    <source>
        <dbReference type="ARBA" id="ARBA00023027"/>
    </source>
</evidence>
<evidence type="ECO:0000259" key="6">
    <source>
        <dbReference type="Pfam" id="PF14833"/>
    </source>
</evidence>
<dbReference type="KEGG" id="satk:SA2016_2193"/>
<evidence type="ECO:0000256" key="4">
    <source>
        <dbReference type="PIRSR" id="PIRSR000103-1"/>
    </source>
</evidence>
<accession>A0A127A5F7</accession>
<dbReference type="RefSeq" id="WP_218030634.1">
    <property type="nucleotide sequence ID" value="NZ_BJMO01000073.1"/>
</dbReference>
<dbReference type="AlphaFoldDB" id="A0A127A5F7"/>
<dbReference type="STRING" id="37927.SA2016_2193"/>
<dbReference type="InterPro" id="IPR036291">
    <property type="entry name" value="NAD(P)-bd_dom_sf"/>
</dbReference>
<comment type="similarity">
    <text evidence="1">Belongs to the HIBADH-related family.</text>
</comment>
<dbReference type="EMBL" id="CP014518">
    <property type="protein sequence ID" value="AMM32862.1"/>
    <property type="molecule type" value="Genomic_DNA"/>
</dbReference>
<dbReference type="Pfam" id="PF14833">
    <property type="entry name" value="NAD_binding_11"/>
    <property type="match status" value="1"/>
</dbReference>
<feature type="domain" description="3-hydroxyisobutyrate dehydrogenase-like NAD-binding" evidence="6">
    <location>
        <begin position="163"/>
        <end position="282"/>
    </location>
</feature>
<dbReference type="InterPro" id="IPR008927">
    <property type="entry name" value="6-PGluconate_DH-like_C_sf"/>
</dbReference>
<feature type="domain" description="6-phosphogluconate dehydrogenase NADP-binding" evidence="5">
    <location>
        <begin position="2"/>
        <end position="156"/>
    </location>
</feature>
<dbReference type="GO" id="GO:0050661">
    <property type="term" value="F:NADP binding"/>
    <property type="evidence" value="ECO:0007669"/>
    <property type="project" value="InterPro"/>
</dbReference>
<proteinExistence type="inferred from homology"/>
<evidence type="ECO:0000256" key="2">
    <source>
        <dbReference type="ARBA" id="ARBA00023002"/>
    </source>
</evidence>
<keyword evidence="8" id="KW-1185">Reference proteome</keyword>
<evidence type="ECO:0000313" key="7">
    <source>
        <dbReference type="EMBL" id="AMM32862.1"/>
    </source>
</evidence>
<dbReference type="InterPro" id="IPR015815">
    <property type="entry name" value="HIBADH-related"/>
</dbReference>
<dbReference type="InterPro" id="IPR029154">
    <property type="entry name" value="HIBADH-like_NADP-bd"/>
</dbReference>
<dbReference type="Gene3D" id="3.40.50.720">
    <property type="entry name" value="NAD(P)-binding Rossmann-like Domain"/>
    <property type="match status" value="1"/>
</dbReference>
<organism evidence="7 8">
    <name type="scientific">Sinomonas atrocyanea</name>
    <dbReference type="NCBI Taxonomy" id="37927"/>
    <lineage>
        <taxon>Bacteria</taxon>
        <taxon>Bacillati</taxon>
        <taxon>Actinomycetota</taxon>
        <taxon>Actinomycetes</taxon>
        <taxon>Micrococcales</taxon>
        <taxon>Micrococcaceae</taxon>
        <taxon>Sinomonas</taxon>
    </lineage>
</organism>
<keyword evidence="3" id="KW-0520">NAD</keyword>
<dbReference type="SUPFAM" id="SSF48179">
    <property type="entry name" value="6-phosphogluconate dehydrogenase C-terminal domain-like"/>
    <property type="match status" value="1"/>
</dbReference>
<dbReference type="PIRSF" id="PIRSF000103">
    <property type="entry name" value="HIBADH"/>
    <property type="match status" value="1"/>
</dbReference>
<sequence length="290" mass="30415">MKISCIGAGNMGGAVARRIAANSDFAVTVYDPSPAAVEKCVEAGATGSDSLEAAVTGADVVLTSLPTVPLVLDTIRQILPRTDEDTVIVDISTIDPQSARTVLDLCTEFRRPFVACPLGKTPAHAENGQIPLFVGGAPDAVATIEPLLDWMGEKTYNFGTVEAATAFKLISNFIGMANVAILAEGLAVALKAGISPDAFAEALADTGARSFQSDLRLPWMLEQDWTSRFGVDLAVKDVGLAVASALSWRIPVPVGSAALAQLISASTRGYGREDVVSMLKLIQPDAEEQR</sequence>
<reference evidence="7 8" key="1">
    <citation type="submission" date="2016-02" db="EMBL/GenBank/DDBJ databases">
        <title>Complete genome of Sinomonas atrocyanea KCTC 3377.</title>
        <authorList>
            <person name="Kim K.M."/>
        </authorList>
    </citation>
    <scope>NUCLEOTIDE SEQUENCE [LARGE SCALE GENOMIC DNA]</scope>
    <source>
        <strain evidence="7 8">KCTC 3377</strain>
    </source>
</reference>
<feature type="active site" evidence="4">
    <location>
        <position position="168"/>
    </location>
</feature>
<evidence type="ECO:0000256" key="1">
    <source>
        <dbReference type="ARBA" id="ARBA00009080"/>
    </source>
</evidence>
<protein>
    <submittedName>
        <fullName evidence="7">Putative 3-hydroxyisobutyrate dehydrogenase</fullName>
    </submittedName>
</protein>
<dbReference type="InterPro" id="IPR013328">
    <property type="entry name" value="6PGD_dom2"/>
</dbReference>
<dbReference type="Gene3D" id="1.10.1040.10">
    <property type="entry name" value="N-(1-d-carboxylethyl)-l-norvaline Dehydrogenase, domain 2"/>
    <property type="match status" value="1"/>
</dbReference>
<dbReference type="InterPro" id="IPR006115">
    <property type="entry name" value="6PGDH_NADP-bd"/>
</dbReference>
<dbReference type="GO" id="GO:0051287">
    <property type="term" value="F:NAD binding"/>
    <property type="evidence" value="ECO:0007669"/>
    <property type="project" value="InterPro"/>
</dbReference>
<dbReference type="Proteomes" id="UP000070134">
    <property type="component" value="Chromosome"/>
</dbReference>
<evidence type="ECO:0000313" key="8">
    <source>
        <dbReference type="Proteomes" id="UP000070134"/>
    </source>
</evidence>
<evidence type="ECO:0000259" key="5">
    <source>
        <dbReference type="Pfam" id="PF03446"/>
    </source>
</evidence>
<name>A0A127A5F7_9MICC</name>